<dbReference type="InterPro" id="IPR017871">
    <property type="entry name" value="ABC_transporter-like_CS"/>
</dbReference>
<dbReference type="Gene3D" id="1.10.287.380">
    <property type="entry name" value="Valyl-tRNA synthetase, C-terminal domain"/>
    <property type="match status" value="1"/>
</dbReference>
<evidence type="ECO:0000313" key="5">
    <source>
        <dbReference type="EMBL" id="GBF43171.1"/>
    </source>
</evidence>
<reference evidence="6" key="1">
    <citation type="journal article" date="2019" name="Microbiol. Immunol.">
        <title>Molecular and phenotypic characterization of Leptospira johnsonii sp. nov., Leptospira ellinghausenii sp. nov. and Leptospira ryugenii sp. nov. isolated from soil and water in Japan.</title>
        <authorList>
            <person name="Masuzawa T."/>
            <person name="Saito M."/>
            <person name="Nakao R."/>
            <person name="Nikaido Y."/>
            <person name="Matsumoto M."/>
            <person name="Ogawa M."/>
            <person name="Yokoyama M."/>
            <person name="Hidaka Y."/>
            <person name="Tomita J."/>
            <person name="Sakakibara K."/>
            <person name="Suzuki K."/>
            <person name="Yasuda S."/>
            <person name="Sato H."/>
            <person name="Yamaguchi M."/>
            <person name="Yoshida S.I."/>
            <person name="Koizumi N."/>
            <person name="Kawamura Y."/>
        </authorList>
    </citation>
    <scope>NUCLEOTIDE SEQUENCE [LARGE SCALE GENOMIC DNA]</scope>
    <source>
        <strain evidence="6">E18</strain>
    </source>
</reference>
<accession>A0A2P2DEV2</accession>
<feature type="domain" description="ABC transporter" evidence="4">
    <location>
        <begin position="328"/>
        <end position="548"/>
    </location>
</feature>
<dbReference type="Pfam" id="PF12848">
    <property type="entry name" value="ABC_tran_Xtn"/>
    <property type="match status" value="1"/>
</dbReference>
<dbReference type="InterPro" id="IPR027417">
    <property type="entry name" value="P-loop_NTPase"/>
</dbReference>
<keyword evidence="1" id="KW-0547">Nucleotide-binding</keyword>
<dbReference type="PANTHER" id="PTHR42855">
    <property type="entry name" value="ABC TRANSPORTER ATP-BINDING SUBUNIT"/>
    <property type="match status" value="1"/>
</dbReference>
<dbReference type="PROSITE" id="PS50893">
    <property type="entry name" value="ABC_TRANSPORTER_2"/>
    <property type="match status" value="2"/>
</dbReference>
<keyword evidence="6" id="KW-1185">Reference proteome</keyword>
<dbReference type="Pfam" id="PF00005">
    <property type="entry name" value="ABC_tran"/>
    <property type="match status" value="2"/>
</dbReference>
<keyword evidence="2 5" id="KW-0067">ATP-binding</keyword>
<sequence length="647" mass="74323">MIQFIQIHQHFGPKVLFEGFSWHIKPGCRVALVGPNGSGKTTLFQMAAGKLKPESGEVIRSKHTVLSLFQQIPEFNPDTSVIETVLDENKLYAEYDAKRKAIESKFETTDHEDPEFETLLHEQSDLEEFAHLHDLHGLEARAKKILSGLGFATTDFTRKTKEFSPGYHHRIGLAIALLNPHNLLLLDEPTNHLDDKTKSWLADFLVSQNQAFVLVTHDPEFLNQTVDTIIEINPHGTFEFQGSLEEFFEAKNEIQEKLKVQFEKEETYLKSRMEWVERFRAQATKARQVQSVIKRLEKRDKVDNPEDSFWNQKPDYQFQFVPSSNIILRLEHASFSYPDRNTGEKKAIFENAEIEISAGDKVALVGPNGAGKSTLMRCLLEQHKLESGKLYYGPKTKLGYFSQTHGEDLDESLNLVETVLKKYPELNEEKARTLLGHFAFPGDGVFKSVKHLSGGEQSRLRLALLVNHPSNCLFLDEPTNHLDIVIREAIKRALFDFPGSLLIISHDPDFMKGLCNRTFQLSVGELKNLNCSFDDYLKFHKEDELGTIAKDQTSSKTKNEEKKPNPQASKNKRKKLEKEISDLEVQIERLEKNKKDKEELLQDPEFFKNRSFQLEMDTYNDIKREISLLTKRWEEATLELEEMGGVT</sequence>
<dbReference type="GO" id="GO:0005524">
    <property type="term" value="F:ATP binding"/>
    <property type="evidence" value="ECO:0007669"/>
    <property type="project" value="UniProtKB-KW"/>
</dbReference>
<dbReference type="PANTHER" id="PTHR42855:SF2">
    <property type="entry name" value="DRUG RESISTANCE ABC TRANSPORTER,ATP-BINDING PROTEIN"/>
    <property type="match status" value="1"/>
</dbReference>
<feature type="region of interest" description="Disordered" evidence="3">
    <location>
        <begin position="548"/>
        <end position="576"/>
    </location>
</feature>
<dbReference type="SMART" id="SM00382">
    <property type="entry name" value="AAA"/>
    <property type="match status" value="2"/>
</dbReference>
<dbReference type="InterPro" id="IPR032781">
    <property type="entry name" value="ABC_tran_Xtn"/>
</dbReference>
<dbReference type="PROSITE" id="PS00211">
    <property type="entry name" value="ABC_TRANSPORTER_1"/>
    <property type="match status" value="1"/>
</dbReference>
<dbReference type="Proteomes" id="UP000245206">
    <property type="component" value="Unassembled WGS sequence"/>
</dbReference>
<comment type="caution">
    <text evidence="5">The sequence shown here is derived from an EMBL/GenBank/DDBJ whole genome shotgun (WGS) entry which is preliminary data.</text>
</comment>
<gene>
    <name evidence="5" type="ORF">LPTSP2_24670</name>
</gene>
<evidence type="ECO:0000256" key="2">
    <source>
        <dbReference type="ARBA" id="ARBA00022840"/>
    </source>
</evidence>
<evidence type="ECO:0000259" key="4">
    <source>
        <dbReference type="PROSITE" id="PS50893"/>
    </source>
</evidence>
<dbReference type="AlphaFoldDB" id="A0A2P2DEV2"/>
<dbReference type="EMBL" id="BFAZ01000009">
    <property type="protein sequence ID" value="GBF43171.1"/>
    <property type="molecule type" value="Genomic_DNA"/>
</dbReference>
<dbReference type="FunFam" id="3.40.50.300:FF:000011">
    <property type="entry name" value="Putative ABC transporter ATP-binding component"/>
    <property type="match status" value="1"/>
</dbReference>
<evidence type="ECO:0000256" key="1">
    <source>
        <dbReference type="ARBA" id="ARBA00022741"/>
    </source>
</evidence>
<proteinExistence type="predicted"/>
<dbReference type="SUPFAM" id="SSF52540">
    <property type="entry name" value="P-loop containing nucleoside triphosphate hydrolases"/>
    <property type="match status" value="2"/>
</dbReference>
<feature type="domain" description="ABC transporter" evidence="4">
    <location>
        <begin position="2"/>
        <end position="260"/>
    </location>
</feature>
<dbReference type="OrthoDB" id="339356at2"/>
<evidence type="ECO:0000313" key="6">
    <source>
        <dbReference type="Proteomes" id="UP000245206"/>
    </source>
</evidence>
<dbReference type="InterPro" id="IPR003593">
    <property type="entry name" value="AAA+_ATPase"/>
</dbReference>
<dbReference type="InterPro" id="IPR051309">
    <property type="entry name" value="ABCF_ATPase"/>
</dbReference>
<dbReference type="InterPro" id="IPR037118">
    <property type="entry name" value="Val-tRNA_synth_C_sf"/>
</dbReference>
<dbReference type="InterPro" id="IPR003439">
    <property type="entry name" value="ABC_transporter-like_ATP-bd"/>
</dbReference>
<dbReference type="GO" id="GO:0016887">
    <property type="term" value="F:ATP hydrolysis activity"/>
    <property type="evidence" value="ECO:0007669"/>
    <property type="project" value="InterPro"/>
</dbReference>
<name>A0A2P2DEV2_9LEPT</name>
<dbReference type="CDD" id="cd03221">
    <property type="entry name" value="ABCF_EF-3"/>
    <property type="match status" value="1"/>
</dbReference>
<protein>
    <submittedName>
        <fullName evidence="5">ABC transporter ATP-binding protein</fullName>
    </submittedName>
</protein>
<dbReference type="RefSeq" id="WP_108960152.1">
    <property type="nucleotide sequence ID" value="NZ_BFAZ01000009.1"/>
</dbReference>
<dbReference type="Gene3D" id="3.40.50.300">
    <property type="entry name" value="P-loop containing nucleotide triphosphate hydrolases"/>
    <property type="match status" value="2"/>
</dbReference>
<organism evidence="5 6">
    <name type="scientific">Leptospira ellinghausenii</name>
    <dbReference type="NCBI Taxonomy" id="1917822"/>
    <lineage>
        <taxon>Bacteria</taxon>
        <taxon>Pseudomonadati</taxon>
        <taxon>Spirochaetota</taxon>
        <taxon>Spirochaetia</taxon>
        <taxon>Leptospirales</taxon>
        <taxon>Leptospiraceae</taxon>
        <taxon>Leptospira</taxon>
    </lineage>
</organism>
<evidence type="ECO:0000256" key="3">
    <source>
        <dbReference type="SAM" id="MobiDB-lite"/>
    </source>
</evidence>